<reference evidence="2" key="1">
    <citation type="journal article" date="2019" name="Int. J. Syst. Evol. Microbiol.">
        <title>The Global Catalogue of Microorganisms (GCM) 10K type strain sequencing project: providing services to taxonomists for standard genome sequencing and annotation.</title>
        <authorList>
            <consortium name="The Broad Institute Genomics Platform"/>
            <consortium name="The Broad Institute Genome Sequencing Center for Infectious Disease"/>
            <person name="Wu L."/>
            <person name="Ma J."/>
        </authorList>
    </citation>
    <scope>NUCLEOTIDE SEQUENCE [LARGE SCALE GENOMIC DNA]</scope>
    <source>
        <strain evidence="2">JCM 17106</strain>
    </source>
</reference>
<keyword evidence="1" id="KW-0808">Transferase</keyword>
<protein>
    <submittedName>
        <fullName evidence="1">Acyltransferase</fullName>
    </submittedName>
</protein>
<keyword evidence="2" id="KW-1185">Reference proteome</keyword>
<name>A0ABP6UII1_9FLAO</name>
<accession>A0ABP6UII1</accession>
<dbReference type="InterPro" id="IPR001451">
    <property type="entry name" value="Hexapep"/>
</dbReference>
<dbReference type="RefSeq" id="WP_344927106.1">
    <property type="nucleotide sequence ID" value="NZ_BAABCW010000007.1"/>
</dbReference>
<evidence type="ECO:0000313" key="1">
    <source>
        <dbReference type="EMBL" id="GAA3508763.1"/>
    </source>
</evidence>
<dbReference type="InterPro" id="IPR051159">
    <property type="entry name" value="Hexapeptide_acetyltransf"/>
</dbReference>
<proteinExistence type="predicted"/>
<dbReference type="InterPro" id="IPR011004">
    <property type="entry name" value="Trimer_LpxA-like_sf"/>
</dbReference>
<gene>
    <name evidence="1" type="ORF">GCM10022393_20540</name>
</gene>
<dbReference type="Proteomes" id="UP001500459">
    <property type="component" value="Unassembled WGS sequence"/>
</dbReference>
<dbReference type="EMBL" id="BAABCW010000007">
    <property type="protein sequence ID" value="GAA3508763.1"/>
    <property type="molecule type" value="Genomic_DNA"/>
</dbReference>
<sequence length="210" mass="23727">MINTLKKNFFLSALHSIYQNFFFAKRRKFGYIHKSAKIRFPALIKGIQNVYIYENSHIMGSSKIISSKAKFILKKNSGAAEGLTVITGTHPYKVGEFFIIDAAKDIQVAKDIIVEEDVWIGTNVTLLPGVVVGRGSIIASGSICRNNVPPYAIVQGNVAKVVGFKFSPDETIIHEEKLYAPEERLDLELLQINYEKHFIKRIKEIRNNLK</sequence>
<keyword evidence="1" id="KW-0012">Acyltransferase</keyword>
<dbReference type="GO" id="GO:0016746">
    <property type="term" value="F:acyltransferase activity"/>
    <property type="evidence" value="ECO:0007669"/>
    <property type="project" value="UniProtKB-KW"/>
</dbReference>
<dbReference type="SUPFAM" id="SSF51161">
    <property type="entry name" value="Trimeric LpxA-like enzymes"/>
    <property type="match status" value="1"/>
</dbReference>
<dbReference type="Gene3D" id="2.160.10.10">
    <property type="entry name" value="Hexapeptide repeat proteins"/>
    <property type="match status" value="1"/>
</dbReference>
<dbReference type="PANTHER" id="PTHR23416">
    <property type="entry name" value="SIALIC ACID SYNTHASE-RELATED"/>
    <property type="match status" value="1"/>
</dbReference>
<organism evidence="1 2">
    <name type="scientific">Aquimarina addita</name>
    <dbReference type="NCBI Taxonomy" id="870485"/>
    <lineage>
        <taxon>Bacteria</taxon>
        <taxon>Pseudomonadati</taxon>
        <taxon>Bacteroidota</taxon>
        <taxon>Flavobacteriia</taxon>
        <taxon>Flavobacteriales</taxon>
        <taxon>Flavobacteriaceae</taxon>
        <taxon>Aquimarina</taxon>
    </lineage>
</organism>
<comment type="caution">
    <text evidence="1">The sequence shown here is derived from an EMBL/GenBank/DDBJ whole genome shotgun (WGS) entry which is preliminary data.</text>
</comment>
<dbReference type="Pfam" id="PF00132">
    <property type="entry name" value="Hexapep"/>
    <property type="match status" value="1"/>
</dbReference>
<evidence type="ECO:0000313" key="2">
    <source>
        <dbReference type="Proteomes" id="UP001500459"/>
    </source>
</evidence>